<keyword evidence="5" id="KW-1185">Reference proteome</keyword>
<dbReference type="GO" id="GO:0005975">
    <property type="term" value="P:carbohydrate metabolic process"/>
    <property type="evidence" value="ECO:0007669"/>
    <property type="project" value="InterPro"/>
</dbReference>
<name>A0A4S4NJP9_9BACT</name>
<dbReference type="InterPro" id="IPR013783">
    <property type="entry name" value="Ig-like_fold"/>
</dbReference>
<dbReference type="CDD" id="cd08023">
    <property type="entry name" value="GH16_laminarinase_like"/>
    <property type="match status" value="1"/>
</dbReference>
<proteinExistence type="inferred from homology"/>
<dbReference type="InterPro" id="IPR013320">
    <property type="entry name" value="ConA-like_dom_sf"/>
</dbReference>
<dbReference type="Pfam" id="PF00722">
    <property type="entry name" value="Glyco_hydro_16"/>
    <property type="match status" value="1"/>
</dbReference>
<dbReference type="InterPro" id="IPR050546">
    <property type="entry name" value="Glycosyl_Hydrlase_16"/>
</dbReference>
<keyword evidence="4" id="KW-0378">Hydrolase</keyword>
<dbReference type="SUPFAM" id="SSF49373">
    <property type="entry name" value="Invasin/intimin cell-adhesion fragments"/>
    <property type="match status" value="1"/>
</dbReference>
<dbReference type="NCBIfam" id="TIGR04183">
    <property type="entry name" value="Por_Secre_tail"/>
    <property type="match status" value="1"/>
</dbReference>
<dbReference type="RefSeq" id="WP_136459153.1">
    <property type="nucleotide sequence ID" value="NZ_SRSF01000003.1"/>
</dbReference>
<organism evidence="4 5">
    <name type="scientific">Neolewinella litorea</name>
    <dbReference type="NCBI Taxonomy" id="2562452"/>
    <lineage>
        <taxon>Bacteria</taxon>
        <taxon>Pseudomonadati</taxon>
        <taxon>Bacteroidota</taxon>
        <taxon>Saprospiria</taxon>
        <taxon>Saprospirales</taxon>
        <taxon>Lewinellaceae</taxon>
        <taxon>Neolewinella</taxon>
    </lineage>
</organism>
<dbReference type="Gene3D" id="2.60.40.10">
    <property type="entry name" value="Immunoglobulins"/>
    <property type="match status" value="1"/>
</dbReference>
<comment type="caution">
    <text evidence="4">The sequence shown here is derived from an EMBL/GenBank/DDBJ whole genome shotgun (WGS) entry which is preliminary data.</text>
</comment>
<dbReference type="SUPFAM" id="SSF49899">
    <property type="entry name" value="Concanavalin A-like lectins/glucanases"/>
    <property type="match status" value="1"/>
</dbReference>
<accession>A0A4S4NJP9</accession>
<feature type="domain" description="GH16" evidence="3">
    <location>
        <begin position="36"/>
        <end position="271"/>
    </location>
</feature>
<sequence length="729" mass="77381">MPNQTLNSLLFLCLFLGLSTLQHPLFAQCPNLVWADEFSGTSLDQAKWNYQIGDGCDIGICGWGNNELQSYQQGNVAVSNGQLQITARKERTRGSQYTSGRINTKGKADFTYGRFEASIKLPYGDGLWPAFWMLSTDEVYGGWPQSGEIDIMEFVASNPGQTLGYIHYGDPYPNNQSQGTTYRLGDGNFPDAFHEFAVEWEPGEIRWFVDGVLFSRKTAADVAPYQWPFDQNFHFLLNVAVGGNLGGPVDNGMLPATMAVDYVRVYDGFRAYLTGDRVVANQAQGITYRLENLSAGTNVSWAVPAGATIISGQGSAEITVDFGDASGHISASYHDGCQTRETGMFVEVEPAYSRSFSFENFDEPATAVYASSTGTLTEVNTPAPNATNSSARAGKYDRNGAEQYDVLVYNVSNLTDASAYTDKTKKFYLDVHTTAPVGTDIILQLETAAATPTNFPTGRHSRYVATVGKNGQWHRLAFQPLDRPDAGAADADVSKMILLFASNSFTADTYYFDNLDSYASGGGGGGGGTSTATAVHVSALSTGSVGAGKGSKAGTATVTITDDLGNAVSGAVVSGTFNGTFNESATGTTDAAGKVVLTTQATTKGGATVGFCVDQVTASLPYDPAANTATCATAVAMKTTEPAAVATPDFGTQLSVFPNPARDFVRVSLAGRGGLARVWVYDAAGRLVLERDAAASTTIQLSTSDLPAGTYRLRATTGEGEVFISNFVK</sequence>
<evidence type="ECO:0000313" key="4">
    <source>
        <dbReference type="EMBL" id="THH40034.1"/>
    </source>
</evidence>
<reference evidence="4 5" key="1">
    <citation type="submission" date="2019-04" db="EMBL/GenBank/DDBJ databases">
        <title>Lewinella litorea sp. nov., isolated from a marine sand.</title>
        <authorList>
            <person name="Yoon J.-H."/>
        </authorList>
    </citation>
    <scope>NUCLEOTIDE SEQUENCE [LARGE SCALE GENOMIC DNA]</scope>
    <source>
        <strain evidence="4 5">HSMS-39</strain>
    </source>
</reference>
<dbReference type="Pfam" id="PF19408">
    <property type="entry name" value="PKD_6"/>
    <property type="match status" value="1"/>
</dbReference>
<dbReference type="GO" id="GO:0004553">
    <property type="term" value="F:hydrolase activity, hydrolyzing O-glycosyl compounds"/>
    <property type="evidence" value="ECO:0007669"/>
    <property type="project" value="InterPro"/>
</dbReference>
<dbReference type="InterPro" id="IPR000757">
    <property type="entry name" value="Beta-glucanase-like"/>
</dbReference>
<dbReference type="PANTHER" id="PTHR10963:SF55">
    <property type="entry name" value="GLYCOSIDE HYDROLASE FAMILY 16 PROTEIN"/>
    <property type="match status" value="1"/>
</dbReference>
<dbReference type="AlphaFoldDB" id="A0A4S4NJP9"/>
<evidence type="ECO:0000313" key="5">
    <source>
        <dbReference type="Proteomes" id="UP000308528"/>
    </source>
</evidence>
<dbReference type="EMBL" id="SRSF01000003">
    <property type="protein sequence ID" value="THH40034.1"/>
    <property type="molecule type" value="Genomic_DNA"/>
</dbReference>
<evidence type="ECO:0000256" key="1">
    <source>
        <dbReference type="ARBA" id="ARBA00006865"/>
    </source>
</evidence>
<evidence type="ECO:0000256" key="2">
    <source>
        <dbReference type="SAM" id="SignalP"/>
    </source>
</evidence>
<dbReference type="OrthoDB" id="9776255at2"/>
<dbReference type="PROSITE" id="PS51762">
    <property type="entry name" value="GH16_2"/>
    <property type="match status" value="1"/>
</dbReference>
<keyword evidence="2" id="KW-0732">Signal</keyword>
<comment type="similarity">
    <text evidence="1">Belongs to the glycosyl hydrolase 16 family.</text>
</comment>
<dbReference type="InterPro" id="IPR008964">
    <property type="entry name" value="Invasin/intimin_cell_adhesion"/>
</dbReference>
<dbReference type="Proteomes" id="UP000308528">
    <property type="component" value="Unassembled WGS sequence"/>
</dbReference>
<feature type="chain" id="PRO_5021028812" evidence="2">
    <location>
        <begin position="28"/>
        <end position="729"/>
    </location>
</feature>
<dbReference type="PANTHER" id="PTHR10963">
    <property type="entry name" value="GLYCOSYL HYDROLASE-RELATED"/>
    <property type="match status" value="1"/>
</dbReference>
<evidence type="ECO:0000259" key="3">
    <source>
        <dbReference type="PROSITE" id="PS51762"/>
    </source>
</evidence>
<dbReference type="Pfam" id="PF18962">
    <property type="entry name" value="Por_Secre_tail"/>
    <property type="match status" value="1"/>
</dbReference>
<dbReference type="InterPro" id="IPR026444">
    <property type="entry name" value="Secre_tail"/>
</dbReference>
<gene>
    <name evidence="4" type="ORF">E4021_10550</name>
</gene>
<feature type="signal peptide" evidence="2">
    <location>
        <begin position="1"/>
        <end position="27"/>
    </location>
</feature>
<dbReference type="InterPro" id="IPR045829">
    <property type="entry name" value="PKD_6"/>
</dbReference>
<dbReference type="Gene3D" id="2.60.120.200">
    <property type="match status" value="1"/>
</dbReference>
<protein>
    <submittedName>
        <fullName evidence="4">Glycosyl hydrolase family protein</fullName>
    </submittedName>
</protein>